<organism evidence="2 3">
    <name type="scientific">Lithospermum erythrorhizon</name>
    <name type="common">Purple gromwell</name>
    <name type="synonym">Lithospermum officinale var. erythrorhizon</name>
    <dbReference type="NCBI Taxonomy" id="34254"/>
    <lineage>
        <taxon>Eukaryota</taxon>
        <taxon>Viridiplantae</taxon>
        <taxon>Streptophyta</taxon>
        <taxon>Embryophyta</taxon>
        <taxon>Tracheophyta</taxon>
        <taxon>Spermatophyta</taxon>
        <taxon>Magnoliopsida</taxon>
        <taxon>eudicotyledons</taxon>
        <taxon>Gunneridae</taxon>
        <taxon>Pentapetalae</taxon>
        <taxon>asterids</taxon>
        <taxon>lamiids</taxon>
        <taxon>Boraginales</taxon>
        <taxon>Boraginaceae</taxon>
        <taxon>Boraginoideae</taxon>
        <taxon>Lithospermeae</taxon>
        <taxon>Lithospermum</taxon>
    </lineage>
</organism>
<dbReference type="Proteomes" id="UP001454036">
    <property type="component" value="Unassembled WGS sequence"/>
</dbReference>
<evidence type="ECO:0000256" key="1">
    <source>
        <dbReference type="SAM" id="MobiDB-lite"/>
    </source>
</evidence>
<name>A0AAV3Q183_LITER</name>
<dbReference type="EMBL" id="BAABME010002814">
    <property type="protein sequence ID" value="GAA0156228.1"/>
    <property type="molecule type" value="Genomic_DNA"/>
</dbReference>
<evidence type="ECO:0000313" key="3">
    <source>
        <dbReference type="Proteomes" id="UP001454036"/>
    </source>
</evidence>
<reference evidence="2 3" key="1">
    <citation type="submission" date="2024-01" db="EMBL/GenBank/DDBJ databases">
        <title>The complete chloroplast genome sequence of Lithospermum erythrorhizon: insights into the phylogenetic relationship among Boraginaceae species and the maternal lineages of purple gromwells.</title>
        <authorList>
            <person name="Okada T."/>
            <person name="Watanabe K."/>
        </authorList>
    </citation>
    <scope>NUCLEOTIDE SEQUENCE [LARGE SCALE GENOMIC DNA]</scope>
</reference>
<dbReference type="AlphaFoldDB" id="A0AAV3Q183"/>
<proteinExistence type="predicted"/>
<feature type="compositionally biased region" description="Polar residues" evidence="1">
    <location>
        <begin position="43"/>
        <end position="60"/>
    </location>
</feature>
<evidence type="ECO:0000313" key="2">
    <source>
        <dbReference type="EMBL" id="GAA0156228.1"/>
    </source>
</evidence>
<keyword evidence="3" id="KW-1185">Reference proteome</keyword>
<comment type="caution">
    <text evidence="2">The sequence shown here is derived from an EMBL/GenBank/DDBJ whole genome shotgun (WGS) entry which is preliminary data.</text>
</comment>
<feature type="region of interest" description="Disordered" evidence="1">
    <location>
        <begin position="31"/>
        <end position="82"/>
    </location>
</feature>
<gene>
    <name evidence="2" type="ORF">LIER_13768</name>
</gene>
<protein>
    <submittedName>
        <fullName evidence="2">Uncharacterized protein</fullName>
    </submittedName>
</protein>
<sequence>MPNCQDAALESSVPDAALVDAGEEHSATVVLGPEDQGGAGLAVSQTPSSVPFSAPVSQHMKQAMSPPGGSLPPQKRMGSPLTSPLVSQSLRRLERTPPSSSYAACNHAELISSLSAQGDKFFGLHVVTLHSYKKLLSFYEATSGSSSKNLVGEHSTLKEKYAAGTCCIEVVRAKLEGTQAKRDSVLKERDHLRAARDEMLQTHDRLLDQLNEMLQTHDRLLDHQAQIMDATLEGTRTLEGPGKLVRSSDVGRDVLFQHSCQALKKTIRAVQARLGKQSWRFLPPFGTR</sequence>
<accession>A0AAV3Q183</accession>